<dbReference type="SMART" id="SM00421">
    <property type="entry name" value="HTH_LUXR"/>
    <property type="match status" value="1"/>
</dbReference>
<gene>
    <name evidence="3" type="ORF">IPJ27_10820</name>
</gene>
<feature type="domain" description="HTH luxR-type" evidence="2">
    <location>
        <begin position="134"/>
        <end position="199"/>
    </location>
</feature>
<organism evidence="3 4">
    <name type="scientific">Candidatus Accumulibacter proximus</name>
    <dbReference type="NCBI Taxonomy" id="2954385"/>
    <lineage>
        <taxon>Bacteria</taxon>
        <taxon>Pseudomonadati</taxon>
        <taxon>Pseudomonadota</taxon>
        <taxon>Betaproteobacteria</taxon>
        <taxon>Candidatus Accumulibacter</taxon>
    </lineage>
</organism>
<proteinExistence type="predicted"/>
<evidence type="ECO:0000256" key="1">
    <source>
        <dbReference type="ARBA" id="ARBA00023125"/>
    </source>
</evidence>
<keyword evidence="1" id="KW-0238">DNA-binding</keyword>
<dbReference type="InterPro" id="IPR039420">
    <property type="entry name" value="WalR-like"/>
</dbReference>
<dbReference type="PROSITE" id="PS00622">
    <property type="entry name" value="HTH_LUXR_1"/>
    <property type="match status" value="1"/>
</dbReference>
<dbReference type="PRINTS" id="PR00038">
    <property type="entry name" value="HTHLUXR"/>
</dbReference>
<evidence type="ECO:0000259" key="2">
    <source>
        <dbReference type="PROSITE" id="PS50043"/>
    </source>
</evidence>
<dbReference type="SUPFAM" id="SSF46894">
    <property type="entry name" value="C-terminal effector domain of the bipartite response regulators"/>
    <property type="match status" value="1"/>
</dbReference>
<dbReference type="EMBL" id="JADJMH010000009">
    <property type="protein sequence ID" value="MBK7675193.1"/>
    <property type="molecule type" value="Genomic_DNA"/>
</dbReference>
<evidence type="ECO:0000313" key="4">
    <source>
        <dbReference type="Proteomes" id="UP000697998"/>
    </source>
</evidence>
<dbReference type="Gene3D" id="3.40.50.2300">
    <property type="match status" value="1"/>
</dbReference>
<comment type="caution">
    <text evidence="3">The sequence shown here is derived from an EMBL/GenBank/DDBJ whole genome shotgun (WGS) entry which is preliminary data.</text>
</comment>
<sequence>MQQIFLSVEARLRNSWREAFPNLIVGRLDGMPAAPALIWALLPCGQRPDELVARLRRGLAGRSLIVLADEPDEDGALAALAAGAAAYCNAHAAPAVLQQVAAVVQNGGVWIGQGLMKRLLAASTALLNKRPGDHDAWRSTLTPREQEVAVAVADGASNKEIARQLDITERTVKFHVSAVLEKLGARDRLQLSLIINGVGGSKA</sequence>
<protein>
    <submittedName>
        <fullName evidence="3">Response regulator transcription factor</fullName>
    </submittedName>
</protein>
<dbReference type="GO" id="GO:0003677">
    <property type="term" value="F:DNA binding"/>
    <property type="evidence" value="ECO:0007669"/>
    <property type="project" value="UniProtKB-KW"/>
</dbReference>
<dbReference type="InterPro" id="IPR016032">
    <property type="entry name" value="Sig_transdc_resp-reg_C-effctor"/>
</dbReference>
<dbReference type="CDD" id="cd06170">
    <property type="entry name" value="LuxR_C_like"/>
    <property type="match status" value="1"/>
</dbReference>
<accession>A0A935PZH0</accession>
<dbReference type="PANTHER" id="PTHR43214">
    <property type="entry name" value="TWO-COMPONENT RESPONSE REGULATOR"/>
    <property type="match status" value="1"/>
</dbReference>
<dbReference type="PROSITE" id="PS50043">
    <property type="entry name" value="HTH_LUXR_2"/>
    <property type="match status" value="1"/>
</dbReference>
<dbReference type="AlphaFoldDB" id="A0A935PZH0"/>
<dbReference type="PANTHER" id="PTHR43214:SF43">
    <property type="entry name" value="TWO-COMPONENT RESPONSE REGULATOR"/>
    <property type="match status" value="1"/>
</dbReference>
<dbReference type="Proteomes" id="UP000697998">
    <property type="component" value="Unassembled WGS sequence"/>
</dbReference>
<evidence type="ECO:0000313" key="3">
    <source>
        <dbReference type="EMBL" id="MBK7675193.1"/>
    </source>
</evidence>
<dbReference type="Pfam" id="PF00196">
    <property type="entry name" value="GerE"/>
    <property type="match status" value="1"/>
</dbReference>
<dbReference type="GO" id="GO:0006355">
    <property type="term" value="P:regulation of DNA-templated transcription"/>
    <property type="evidence" value="ECO:0007669"/>
    <property type="project" value="InterPro"/>
</dbReference>
<reference evidence="3 4" key="1">
    <citation type="submission" date="2020-10" db="EMBL/GenBank/DDBJ databases">
        <title>Connecting structure to function with the recovery of over 1000 high-quality activated sludge metagenome-assembled genomes encoding full-length rRNA genes using long-read sequencing.</title>
        <authorList>
            <person name="Singleton C.M."/>
            <person name="Petriglieri F."/>
            <person name="Kristensen J.M."/>
            <person name="Kirkegaard R.H."/>
            <person name="Michaelsen T.Y."/>
            <person name="Andersen M.H."/>
            <person name="Karst S.M."/>
            <person name="Dueholm M.S."/>
            <person name="Nielsen P.H."/>
            <person name="Albertsen M."/>
        </authorList>
    </citation>
    <scope>NUCLEOTIDE SEQUENCE [LARGE SCALE GENOMIC DNA]</scope>
    <source>
        <strain evidence="3">EsbW_18-Q3-R4-48_BATAC.285</strain>
    </source>
</reference>
<name>A0A935PZH0_9PROT</name>
<dbReference type="InterPro" id="IPR000792">
    <property type="entry name" value="Tscrpt_reg_LuxR_C"/>
</dbReference>